<organism evidence="2 3">
    <name type="scientific">Botryotinia convoluta</name>
    <dbReference type="NCBI Taxonomy" id="54673"/>
    <lineage>
        <taxon>Eukaryota</taxon>
        <taxon>Fungi</taxon>
        <taxon>Dikarya</taxon>
        <taxon>Ascomycota</taxon>
        <taxon>Pezizomycotina</taxon>
        <taxon>Leotiomycetes</taxon>
        <taxon>Helotiales</taxon>
        <taxon>Sclerotiniaceae</taxon>
        <taxon>Botryotinia</taxon>
    </lineage>
</organism>
<dbReference type="Proteomes" id="UP000297527">
    <property type="component" value="Unassembled WGS sequence"/>
</dbReference>
<keyword evidence="3" id="KW-1185">Reference proteome</keyword>
<evidence type="ECO:0000313" key="2">
    <source>
        <dbReference type="EMBL" id="TGO47416.1"/>
    </source>
</evidence>
<accession>A0A4Z1HE92</accession>
<evidence type="ECO:0000313" key="3">
    <source>
        <dbReference type="Proteomes" id="UP000297527"/>
    </source>
</evidence>
<evidence type="ECO:0000256" key="1">
    <source>
        <dbReference type="SAM" id="Coils"/>
    </source>
</evidence>
<comment type="caution">
    <text evidence="2">The sequence shown here is derived from an EMBL/GenBank/DDBJ whole genome shotgun (WGS) entry which is preliminary data.</text>
</comment>
<name>A0A4Z1HE92_9HELO</name>
<sequence length="359" mass="41248">MLDSTESVGGGLMNCIHWNVVNQFKLSGENDALLDAIRKFRVQSSSPRKALEYAENKWNDSMWDSDSFNIFEYLRADLLTWSTREVKELSQFDDLQGRDRELFFGEAAKVVLLDGSDKREFPKGLQGRPRTLLRVLDALLTHHLYATVYTDPFFFLGEETSQILNDIMSLGNIWNLGHAQRWRGDTLRLIHPLYNTPDETMVKSETNKLLRNAAISGATKFMQSPAKYIMNNTPDALQRLEGLPDELDGDEEDFTPMALSPPPELLKDLKPATFPLRSDLSAEGLGERMLKRVDRVTLLDLVKPYLDDFAEQLRPVIEGLRGEIAQRIEERNEMEKQRDEFRSKYREALQSIERLKSGM</sequence>
<proteinExistence type="predicted"/>
<reference evidence="2 3" key="1">
    <citation type="submission" date="2017-12" db="EMBL/GenBank/DDBJ databases">
        <title>Comparative genomics of Botrytis spp.</title>
        <authorList>
            <person name="Valero-Jimenez C.A."/>
            <person name="Tapia P."/>
            <person name="Veloso J."/>
            <person name="Silva-Moreno E."/>
            <person name="Staats M."/>
            <person name="Valdes J.H."/>
            <person name="Van Kan J.A.L."/>
        </authorList>
    </citation>
    <scope>NUCLEOTIDE SEQUENCE [LARGE SCALE GENOMIC DNA]</scope>
    <source>
        <strain evidence="2 3">MUCL11595</strain>
    </source>
</reference>
<feature type="coiled-coil region" evidence="1">
    <location>
        <begin position="317"/>
        <end position="351"/>
    </location>
</feature>
<dbReference type="AlphaFoldDB" id="A0A4Z1HE92"/>
<keyword evidence="1" id="KW-0175">Coiled coil</keyword>
<dbReference type="OrthoDB" id="3516401at2759"/>
<gene>
    <name evidence="2" type="ORF">BCON_0279g00150</name>
</gene>
<protein>
    <submittedName>
        <fullName evidence="2">Uncharacterized protein</fullName>
    </submittedName>
</protein>
<dbReference type="SUPFAM" id="SSF58113">
    <property type="entry name" value="Apolipoprotein A-I"/>
    <property type="match status" value="1"/>
</dbReference>
<dbReference type="EMBL" id="PQXN01000278">
    <property type="protein sequence ID" value="TGO47416.1"/>
    <property type="molecule type" value="Genomic_DNA"/>
</dbReference>